<dbReference type="Proteomes" id="UP000005880">
    <property type="component" value="Segment"/>
</dbReference>
<sequence length="146" mass="17275">MENYKYVYNNCLSLFMELQKSDDNKKLQIYDLMLKCIELKFPEITTKKNIKEVEEVLKISKEIETLDEDKAYGTVSWCYLLHYIGDVYSIGYKVVYYGANGRYSYNDDYFENVINLYSIITFLKEKLQKGCPDNVSLAVFNKEKLK</sequence>
<dbReference type="KEGG" id="vg:11536945"/>
<dbReference type="GeneID" id="11536945"/>
<protein>
    <submittedName>
        <fullName evidence="1">Uncharacterized protein</fullName>
    </submittedName>
</protein>
<evidence type="ECO:0000313" key="2">
    <source>
        <dbReference type="Proteomes" id="UP000005880"/>
    </source>
</evidence>
<evidence type="ECO:0000313" key="1">
    <source>
        <dbReference type="EMBL" id="AET34369.1"/>
    </source>
</evidence>
<dbReference type="RefSeq" id="YP_004956938.1">
    <property type="nucleotide sequence ID" value="NC_016562.1"/>
</dbReference>
<name>G8GIY4_9CAUD</name>
<proteinExistence type="predicted"/>
<accession>G8GIY4</accession>
<organism evidence="1 2">
    <name type="scientific">Campylobacter phage CPX</name>
    <dbReference type="NCBI Taxonomy" id="2885911"/>
    <lineage>
        <taxon>Viruses</taxon>
        <taxon>Duplodnaviria</taxon>
        <taxon>Heunggongvirae</taxon>
        <taxon>Uroviricota</taxon>
        <taxon>Caudoviricetes</taxon>
        <taxon>Connertonviridae</taxon>
        <taxon>Fletchervirus</taxon>
        <taxon>Fletchervirus CPX</taxon>
    </lineage>
</organism>
<dbReference type="EMBL" id="JN132397">
    <property type="protein sequence ID" value="AET34369.1"/>
    <property type="molecule type" value="Genomic_DNA"/>
</dbReference>
<keyword evidence="2" id="KW-1185">Reference proteome</keyword>
<reference evidence="1 2" key="1">
    <citation type="submission" date="2011-06" db="EMBL/GenBank/DDBJ databases">
        <authorList>
            <person name="Timms A.R."/>
            <person name="AlKhandari S."/>
            <person name="Wilson R."/>
            <person name="Rowsell J."/>
            <person name="Connerton I.F."/>
        </authorList>
    </citation>
    <scope>NUCLEOTIDE SEQUENCE [LARGE SCALE GENOMIC DNA]</scope>
</reference>